<sequence length="39" mass="4327">MSMQAVIFDMDGVIIDSEALWRQAQIDALAQWGGNGERC</sequence>
<dbReference type="InterPro" id="IPR023198">
    <property type="entry name" value="PGP-like_dom2"/>
</dbReference>
<dbReference type="InterPro" id="IPR023214">
    <property type="entry name" value="HAD_sf"/>
</dbReference>
<dbReference type="SUPFAM" id="SSF56784">
    <property type="entry name" value="HAD-like"/>
    <property type="match status" value="1"/>
</dbReference>
<dbReference type="GO" id="GO:0046872">
    <property type="term" value="F:metal ion binding"/>
    <property type="evidence" value="ECO:0007669"/>
    <property type="project" value="UniProtKB-KW"/>
</dbReference>
<gene>
    <name evidence="2" type="primary">yniC_3</name>
    <name evidence="2" type="ORF">SAMEA4873654_02415</name>
</gene>
<dbReference type="GO" id="GO:0016787">
    <property type="term" value="F:hydrolase activity"/>
    <property type="evidence" value="ECO:0007669"/>
    <property type="project" value="UniProtKB-KW"/>
</dbReference>
<dbReference type="AlphaFoldDB" id="A0A486SBN7"/>
<protein>
    <submittedName>
        <fullName evidence="2">HAD hydrolase family IA</fullName>
        <ecNumber evidence="2">3.1.3.-</ecNumber>
    </submittedName>
</protein>
<dbReference type="EC" id="3.1.3.-" evidence="2"/>
<organism evidence="2">
    <name type="scientific">Klebsiella pneumoniae</name>
    <dbReference type="NCBI Taxonomy" id="573"/>
    <lineage>
        <taxon>Bacteria</taxon>
        <taxon>Pseudomonadati</taxon>
        <taxon>Pseudomonadota</taxon>
        <taxon>Gammaproteobacteria</taxon>
        <taxon>Enterobacterales</taxon>
        <taxon>Enterobacteriaceae</taxon>
        <taxon>Klebsiella/Raoultella group</taxon>
        <taxon>Klebsiella</taxon>
        <taxon>Klebsiella pneumoniae complex</taxon>
    </lineage>
</organism>
<reference evidence="2" key="1">
    <citation type="submission" date="2019-03" db="EMBL/GenBank/DDBJ databases">
        <authorList>
            <consortium name="Pathogen Informatics"/>
        </authorList>
    </citation>
    <scope>NUCLEOTIDE SEQUENCE</scope>
    <source>
        <strain evidence="2">5012STDY7626458</strain>
    </source>
</reference>
<dbReference type="InterPro" id="IPR036412">
    <property type="entry name" value="HAD-like_sf"/>
</dbReference>
<dbReference type="Gene3D" id="3.40.50.1000">
    <property type="entry name" value="HAD superfamily/HAD-like"/>
    <property type="match status" value="1"/>
</dbReference>
<evidence type="ECO:0000256" key="1">
    <source>
        <dbReference type="ARBA" id="ARBA00022723"/>
    </source>
</evidence>
<accession>A0A486SBN7</accession>
<keyword evidence="2" id="KW-0378">Hydrolase</keyword>
<dbReference type="EMBL" id="CAAHDA010000002">
    <property type="protein sequence ID" value="VGM10827.1"/>
    <property type="molecule type" value="Genomic_DNA"/>
</dbReference>
<keyword evidence="1" id="KW-0479">Metal-binding</keyword>
<dbReference type="Gene3D" id="1.10.150.240">
    <property type="entry name" value="Putative phosphatase, domain 2"/>
    <property type="match status" value="1"/>
</dbReference>
<name>A0A486SBN7_KLEPN</name>
<evidence type="ECO:0000313" key="2">
    <source>
        <dbReference type="EMBL" id="VGM10827.1"/>
    </source>
</evidence>
<proteinExistence type="predicted"/>